<evidence type="ECO:0000313" key="3">
    <source>
        <dbReference type="Proteomes" id="UP000694888"/>
    </source>
</evidence>
<feature type="domain" description="Chitin-binding type-2" evidence="2">
    <location>
        <begin position="24"/>
        <end position="66"/>
    </location>
</feature>
<feature type="compositionally biased region" description="Low complexity" evidence="1">
    <location>
        <begin position="105"/>
        <end position="114"/>
    </location>
</feature>
<dbReference type="Pfam" id="PF01607">
    <property type="entry name" value="CBM_14"/>
    <property type="match status" value="1"/>
</dbReference>
<dbReference type="SUPFAM" id="SSF57625">
    <property type="entry name" value="Invertebrate chitin-binding proteins"/>
    <property type="match status" value="1"/>
</dbReference>
<dbReference type="InterPro" id="IPR036508">
    <property type="entry name" value="Chitin-bd_dom_sf"/>
</dbReference>
<protein>
    <submittedName>
        <fullName evidence="4">Uncharacterized protein LOC106013483</fullName>
    </submittedName>
</protein>
<dbReference type="PROSITE" id="PS50940">
    <property type="entry name" value="CHIT_BIND_II"/>
    <property type="match status" value="1"/>
</dbReference>
<dbReference type="InterPro" id="IPR002557">
    <property type="entry name" value="Chitin-bd_dom"/>
</dbReference>
<feature type="region of interest" description="Disordered" evidence="1">
    <location>
        <begin position="58"/>
        <end position="131"/>
    </location>
</feature>
<feature type="compositionally biased region" description="Polar residues" evidence="1">
    <location>
        <begin position="122"/>
        <end position="131"/>
    </location>
</feature>
<dbReference type="Gene3D" id="2.170.140.10">
    <property type="entry name" value="Chitin binding domain"/>
    <property type="match status" value="1"/>
</dbReference>
<dbReference type="GeneID" id="106013483"/>
<accession>A0ABM1AC03</accession>
<evidence type="ECO:0000313" key="4">
    <source>
        <dbReference type="RefSeq" id="XP_012944813.1"/>
    </source>
</evidence>
<evidence type="ECO:0000259" key="2">
    <source>
        <dbReference type="PROSITE" id="PS50940"/>
    </source>
</evidence>
<evidence type="ECO:0000256" key="1">
    <source>
        <dbReference type="SAM" id="MobiDB-lite"/>
    </source>
</evidence>
<keyword evidence="3" id="KW-1185">Reference proteome</keyword>
<reference evidence="4" key="1">
    <citation type="submission" date="2025-08" db="UniProtKB">
        <authorList>
            <consortium name="RefSeq"/>
        </authorList>
    </citation>
    <scope>IDENTIFICATION</scope>
</reference>
<dbReference type="Proteomes" id="UP000694888">
    <property type="component" value="Unplaced"/>
</dbReference>
<name>A0ABM1AC03_APLCA</name>
<gene>
    <name evidence="4" type="primary">LOC106013483</name>
</gene>
<dbReference type="RefSeq" id="XP_012944813.1">
    <property type="nucleotide sequence ID" value="XM_013089359.1"/>
</dbReference>
<organism evidence="3 4">
    <name type="scientific">Aplysia californica</name>
    <name type="common">California sea hare</name>
    <dbReference type="NCBI Taxonomy" id="6500"/>
    <lineage>
        <taxon>Eukaryota</taxon>
        <taxon>Metazoa</taxon>
        <taxon>Spiralia</taxon>
        <taxon>Lophotrochozoa</taxon>
        <taxon>Mollusca</taxon>
        <taxon>Gastropoda</taxon>
        <taxon>Heterobranchia</taxon>
        <taxon>Euthyneura</taxon>
        <taxon>Tectipleura</taxon>
        <taxon>Aplysiida</taxon>
        <taxon>Aplysioidea</taxon>
        <taxon>Aplysiidae</taxon>
        <taxon>Aplysia</taxon>
    </lineage>
</organism>
<proteinExistence type="predicted"/>
<sequence length="131" mass="14430">MDYTGPGHRFAETNPDNVGGLPLCTFYYSCINGAYIPHQKCNEGLVYSEDQQRCLPRSEVPPPCGTLDPSQNPNGGLFTGDDIPMIQPQVDSFGKTDYSRWPFTNSRSGRQNSRGRGGAPLTNFNPNDFGH</sequence>